<gene>
    <name evidence="2" type="ORF">CHIRRI_LOCUS4006</name>
</gene>
<keyword evidence="3" id="KW-1185">Reference proteome</keyword>
<accession>A0A9N9RQ07</accession>
<dbReference type="EMBL" id="OU895877">
    <property type="protein sequence ID" value="CAG9801071.1"/>
    <property type="molecule type" value="Genomic_DNA"/>
</dbReference>
<reference evidence="2" key="2">
    <citation type="submission" date="2022-10" db="EMBL/GenBank/DDBJ databases">
        <authorList>
            <consortium name="ENA_rothamsted_submissions"/>
            <consortium name="culmorum"/>
            <person name="King R."/>
        </authorList>
    </citation>
    <scope>NUCLEOTIDE SEQUENCE</scope>
</reference>
<feature type="compositionally biased region" description="Basic and acidic residues" evidence="1">
    <location>
        <begin position="378"/>
        <end position="388"/>
    </location>
</feature>
<feature type="compositionally biased region" description="Polar residues" evidence="1">
    <location>
        <begin position="267"/>
        <end position="281"/>
    </location>
</feature>
<reference evidence="2" key="1">
    <citation type="submission" date="2022-01" db="EMBL/GenBank/DDBJ databases">
        <authorList>
            <person name="King R."/>
        </authorList>
    </citation>
    <scope>NUCLEOTIDE SEQUENCE</scope>
</reference>
<dbReference type="AlphaFoldDB" id="A0A9N9RQ07"/>
<dbReference type="Proteomes" id="UP001153620">
    <property type="component" value="Chromosome 1"/>
</dbReference>
<evidence type="ECO:0000313" key="3">
    <source>
        <dbReference type="Proteomes" id="UP001153620"/>
    </source>
</evidence>
<feature type="compositionally biased region" description="Low complexity" evidence="1">
    <location>
        <begin position="472"/>
        <end position="482"/>
    </location>
</feature>
<dbReference type="GO" id="GO:0006446">
    <property type="term" value="P:regulation of translational initiation"/>
    <property type="evidence" value="ECO:0007669"/>
    <property type="project" value="TreeGrafter"/>
</dbReference>
<dbReference type="Gene3D" id="1.25.40.180">
    <property type="match status" value="1"/>
</dbReference>
<organism evidence="2 3">
    <name type="scientific">Chironomus riparius</name>
    <dbReference type="NCBI Taxonomy" id="315576"/>
    <lineage>
        <taxon>Eukaryota</taxon>
        <taxon>Metazoa</taxon>
        <taxon>Ecdysozoa</taxon>
        <taxon>Arthropoda</taxon>
        <taxon>Hexapoda</taxon>
        <taxon>Insecta</taxon>
        <taxon>Pterygota</taxon>
        <taxon>Neoptera</taxon>
        <taxon>Endopterygota</taxon>
        <taxon>Diptera</taxon>
        <taxon>Nematocera</taxon>
        <taxon>Chironomoidea</taxon>
        <taxon>Chironomidae</taxon>
        <taxon>Chironominae</taxon>
        <taxon>Chironomus</taxon>
    </lineage>
</organism>
<dbReference type="GO" id="GO:0008494">
    <property type="term" value="F:translation activator activity"/>
    <property type="evidence" value="ECO:0007669"/>
    <property type="project" value="TreeGrafter"/>
</dbReference>
<feature type="compositionally biased region" description="Polar residues" evidence="1">
    <location>
        <begin position="311"/>
        <end position="339"/>
    </location>
</feature>
<feature type="region of interest" description="Disordered" evidence="1">
    <location>
        <begin position="255"/>
        <end position="482"/>
    </location>
</feature>
<dbReference type="GO" id="GO:0005829">
    <property type="term" value="C:cytosol"/>
    <property type="evidence" value="ECO:0007669"/>
    <property type="project" value="TreeGrafter"/>
</dbReference>
<dbReference type="PANTHER" id="PTHR23254:SF18">
    <property type="entry name" value="RE28271P"/>
    <property type="match status" value="1"/>
</dbReference>
<dbReference type="OrthoDB" id="6484979at2759"/>
<protein>
    <submittedName>
        <fullName evidence="2">Uncharacterized protein</fullName>
    </submittedName>
</protein>
<evidence type="ECO:0000256" key="1">
    <source>
        <dbReference type="SAM" id="MobiDB-lite"/>
    </source>
</evidence>
<feature type="compositionally biased region" description="Polar residues" evidence="1">
    <location>
        <begin position="389"/>
        <end position="436"/>
    </location>
</feature>
<evidence type="ECO:0000313" key="2">
    <source>
        <dbReference type="EMBL" id="CAG9801071.1"/>
    </source>
</evidence>
<name>A0A9N9RQ07_9DIPT</name>
<dbReference type="PANTHER" id="PTHR23254">
    <property type="entry name" value="EIF4G DOMAIN PROTEIN"/>
    <property type="match status" value="1"/>
</dbReference>
<dbReference type="InterPro" id="IPR051367">
    <property type="entry name" value="mRNA_TranslReg/HistoneTransl"/>
</dbReference>
<feature type="compositionally biased region" description="Polar residues" evidence="1">
    <location>
        <begin position="353"/>
        <end position="373"/>
    </location>
</feature>
<proteinExistence type="predicted"/>
<sequence>MRHKNDQFEEIGKLINNFETEDVIIQSMKLKEILKIFTKNIVDDKTLSDLFDFLNTKALQDDGFITKFVCVLCTRQMEAFTANGKSSRNACIEILQKNFQCADHYKRDDVNKFYNSLKLLGEYFNKARNANGSPINILGQSLLNLLNLELEKELKTLFHLKNDSFSELILTQMALNGNLLKNRHKTEIESMLMNTRKCLIEINSLSSKTKAFLIMTLDLYYSNFNDANLEKSIEKIYEPYLLECANKNISKEIKKSEEPEKVIKVTSKLQQPTTSQKSTVSSERRYERQPSVAKTVPVKPIRPPLRKSEPVQHSNSYNSNNIHQQTQRSHSVPQTIQHKSPQKKISPKELRTRTNSNNKTSPRNDKVSSSNISPRALHRVESAIDKLQIKSSNDIKQTSNTSEPVPQSANDENLILKQQNSNGNSAVKSSKNSGTSKVYFKEENVENLSWNGETSFEDPENPADPTSPNQYSSSFLNFLSNN</sequence>